<evidence type="ECO:0000256" key="5">
    <source>
        <dbReference type="ARBA" id="ARBA00022691"/>
    </source>
</evidence>
<name>A0ABN1I3A9_9GAMM</name>
<dbReference type="InterPro" id="IPR003356">
    <property type="entry name" value="DNA_methylase_A-5"/>
</dbReference>
<comment type="caution">
    <text evidence="10">The sequence shown here is derived from an EMBL/GenBank/DDBJ whole genome shotgun (WGS) entry which is preliminary data.</text>
</comment>
<dbReference type="PANTHER" id="PTHR42933:SF4">
    <property type="entry name" value="TYPE I RESTRICTION ENZYME ECOKI METHYLASE SUBUNIT"/>
    <property type="match status" value="1"/>
</dbReference>
<dbReference type="InterPro" id="IPR029063">
    <property type="entry name" value="SAM-dependent_MTases_sf"/>
</dbReference>
<evidence type="ECO:0000259" key="8">
    <source>
        <dbReference type="Pfam" id="PF02384"/>
    </source>
</evidence>
<proteinExistence type="inferred from homology"/>
<dbReference type="RefSeq" id="WP_343802833.1">
    <property type="nucleotide sequence ID" value="NZ_BAAAET010000001.1"/>
</dbReference>
<dbReference type="SUPFAM" id="SSF53335">
    <property type="entry name" value="S-adenosyl-L-methionine-dependent methyltransferases"/>
    <property type="match status" value="1"/>
</dbReference>
<dbReference type="InterPro" id="IPR051537">
    <property type="entry name" value="DNA_Adenine_Mtase"/>
</dbReference>
<organism evidence="10 11">
    <name type="scientific">Marinobacterium maritimum</name>
    <dbReference type="NCBI Taxonomy" id="500162"/>
    <lineage>
        <taxon>Bacteria</taxon>
        <taxon>Pseudomonadati</taxon>
        <taxon>Pseudomonadota</taxon>
        <taxon>Gammaproteobacteria</taxon>
        <taxon>Oceanospirillales</taxon>
        <taxon>Oceanospirillaceae</taxon>
        <taxon>Marinobacterium</taxon>
    </lineage>
</organism>
<comment type="catalytic activity">
    <reaction evidence="7">
        <text>a 2'-deoxyadenosine in DNA + S-adenosyl-L-methionine = an N(6)-methyl-2'-deoxyadenosine in DNA + S-adenosyl-L-homocysteine + H(+)</text>
        <dbReference type="Rhea" id="RHEA:15197"/>
        <dbReference type="Rhea" id="RHEA-COMP:12418"/>
        <dbReference type="Rhea" id="RHEA-COMP:12419"/>
        <dbReference type="ChEBI" id="CHEBI:15378"/>
        <dbReference type="ChEBI" id="CHEBI:57856"/>
        <dbReference type="ChEBI" id="CHEBI:59789"/>
        <dbReference type="ChEBI" id="CHEBI:90615"/>
        <dbReference type="ChEBI" id="CHEBI:90616"/>
        <dbReference type="EC" id="2.1.1.72"/>
    </reaction>
</comment>
<dbReference type="Pfam" id="PF12161">
    <property type="entry name" value="HsdM_N"/>
    <property type="match status" value="1"/>
</dbReference>
<protein>
    <recommendedName>
        <fullName evidence="2">site-specific DNA-methyltransferase (adenine-specific)</fullName>
        <ecNumber evidence="2">2.1.1.72</ecNumber>
    </recommendedName>
</protein>
<dbReference type="Pfam" id="PF02384">
    <property type="entry name" value="N6_Mtase"/>
    <property type="match status" value="1"/>
</dbReference>
<keyword evidence="6" id="KW-0680">Restriction system</keyword>
<evidence type="ECO:0000313" key="10">
    <source>
        <dbReference type="EMBL" id="GAA0685377.1"/>
    </source>
</evidence>
<evidence type="ECO:0000256" key="2">
    <source>
        <dbReference type="ARBA" id="ARBA00011900"/>
    </source>
</evidence>
<evidence type="ECO:0000256" key="7">
    <source>
        <dbReference type="ARBA" id="ARBA00047942"/>
    </source>
</evidence>
<evidence type="ECO:0000259" key="9">
    <source>
        <dbReference type="Pfam" id="PF12161"/>
    </source>
</evidence>
<sequence>MFEQAFKNIDDILHKDAGCSSELDYTEQTSWMLFLKYLDDLEQEKAMQAELYGLPYEYILDQDYRWGTWAAPKTPDGQFDHNNALTGDDLKEFVNHELFPYLARFKQSAESPNTIEYKIGEVFNEIRNKLQSGYTLRDALEIVDGLRFRSQREKHELSHLYETKIKNMGNAGRNGGEYYTPRPLIRAMIKVTRPTIGERIYDGAVGSAGFLCEAYDYLRYDEQGNTREDLSTGDLKILQEATFFGKEKKSLAYVIAIMNMILHGIEAPNIVHTNTLAENIRDIQEKDRYDVILANPPFGGKERKEIQQNFPIKTGETAFLFLQHFIKMLKAGGRAAIVIKNTFLSNTDNASIALRKELLQSCNLHTVLDMPGGTFLGAGVKTVVLFFTKGEPTQKIWFYQLDPGRNLGKTNPLNDRDMEAFVNLQRDFADSENSWSVDVSDINTSTYDLSVKNPNRSDEVALRDPVDILDEIAALDAEAAEILAGIRGML</sequence>
<feature type="domain" description="N6 adenine-specific DNA methyltransferase N-terminal" evidence="9">
    <location>
        <begin position="7"/>
        <end position="138"/>
    </location>
</feature>
<dbReference type="Proteomes" id="UP001499915">
    <property type="component" value="Unassembled WGS sequence"/>
</dbReference>
<gene>
    <name evidence="10" type="ORF">GCM10009104_08690</name>
</gene>
<dbReference type="EC" id="2.1.1.72" evidence="2"/>
<keyword evidence="5" id="KW-0949">S-adenosyl-L-methionine</keyword>
<dbReference type="GO" id="GO:0008168">
    <property type="term" value="F:methyltransferase activity"/>
    <property type="evidence" value="ECO:0007669"/>
    <property type="project" value="UniProtKB-KW"/>
</dbReference>
<keyword evidence="11" id="KW-1185">Reference proteome</keyword>
<dbReference type="PRINTS" id="PR00507">
    <property type="entry name" value="N12N6MTFRASE"/>
</dbReference>
<evidence type="ECO:0000313" key="11">
    <source>
        <dbReference type="Proteomes" id="UP001499915"/>
    </source>
</evidence>
<dbReference type="EMBL" id="BAAAET010000001">
    <property type="protein sequence ID" value="GAA0685377.1"/>
    <property type="molecule type" value="Genomic_DNA"/>
</dbReference>
<dbReference type="InterPro" id="IPR002052">
    <property type="entry name" value="DNA_methylase_N6_adenine_CS"/>
</dbReference>
<reference evidence="10 11" key="1">
    <citation type="journal article" date="2019" name="Int. J. Syst. Evol. Microbiol.">
        <title>The Global Catalogue of Microorganisms (GCM) 10K type strain sequencing project: providing services to taxonomists for standard genome sequencing and annotation.</title>
        <authorList>
            <consortium name="The Broad Institute Genomics Platform"/>
            <consortium name="The Broad Institute Genome Sequencing Center for Infectious Disease"/>
            <person name="Wu L."/>
            <person name="Ma J."/>
        </authorList>
    </citation>
    <scope>NUCLEOTIDE SEQUENCE [LARGE SCALE GENOMIC DNA]</scope>
    <source>
        <strain evidence="10 11">JCM 15134</strain>
    </source>
</reference>
<evidence type="ECO:0000256" key="6">
    <source>
        <dbReference type="ARBA" id="ARBA00022747"/>
    </source>
</evidence>
<comment type="similarity">
    <text evidence="1">Belongs to the N(4)/N(6)-methyltransferase family.</text>
</comment>
<keyword evidence="3 10" id="KW-0489">Methyltransferase</keyword>
<dbReference type="Gene3D" id="1.20.1260.30">
    <property type="match status" value="1"/>
</dbReference>
<dbReference type="Gene3D" id="3.40.50.150">
    <property type="entry name" value="Vaccinia Virus protein VP39"/>
    <property type="match status" value="1"/>
</dbReference>
<evidence type="ECO:0000256" key="4">
    <source>
        <dbReference type="ARBA" id="ARBA00022679"/>
    </source>
</evidence>
<dbReference type="InterPro" id="IPR038333">
    <property type="entry name" value="T1MK-like_N_sf"/>
</dbReference>
<accession>A0ABN1I3A9</accession>
<dbReference type="PANTHER" id="PTHR42933">
    <property type="entry name" value="SLR6095 PROTEIN"/>
    <property type="match status" value="1"/>
</dbReference>
<evidence type="ECO:0000256" key="1">
    <source>
        <dbReference type="ARBA" id="ARBA00006594"/>
    </source>
</evidence>
<feature type="domain" description="DNA methylase adenine-specific" evidence="8">
    <location>
        <begin position="153"/>
        <end position="457"/>
    </location>
</feature>
<dbReference type="InterPro" id="IPR022749">
    <property type="entry name" value="D12N6_MeTrfase_N"/>
</dbReference>
<keyword evidence="4" id="KW-0808">Transferase</keyword>
<evidence type="ECO:0000256" key="3">
    <source>
        <dbReference type="ARBA" id="ARBA00022603"/>
    </source>
</evidence>
<dbReference type="PROSITE" id="PS00092">
    <property type="entry name" value="N6_MTASE"/>
    <property type="match status" value="1"/>
</dbReference>
<dbReference type="GO" id="GO:0032259">
    <property type="term" value="P:methylation"/>
    <property type="evidence" value="ECO:0007669"/>
    <property type="project" value="UniProtKB-KW"/>
</dbReference>